<gene>
    <name evidence="6" type="primary">LOC108560029</name>
</gene>
<evidence type="ECO:0000256" key="3">
    <source>
        <dbReference type="SAM" id="SignalP"/>
    </source>
</evidence>
<keyword evidence="3" id="KW-0732">Signal</keyword>
<keyword evidence="2" id="KW-0378">Hydrolase</keyword>
<keyword evidence="2" id="KW-0442">Lipid degradation</keyword>
<evidence type="ECO:0000313" key="6">
    <source>
        <dbReference type="RefSeq" id="XP_017772935.1"/>
    </source>
</evidence>
<dbReference type="InterPro" id="IPR025483">
    <property type="entry name" value="Lipase_euk"/>
</dbReference>
<dbReference type="Pfam" id="PF04083">
    <property type="entry name" value="Abhydro_lipase"/>
    <property type="match status" value="1"/>
</dbReference>
<dbReference type="InterPro" id="IPR006693">
    <property type="entry name" value="AB_hydrolase_lipase"/>
</dbReference>
<comment type="similarity">
    <text evidence="1 2">Belongs to the AB hydrolase superfamily. Lipase family.</text>
</comment>
<proteinExistence type="inferred from homology"/>
<dbReference type="RefSeq" id="XP_017772935.1">
    <property type="nucleotide sequence ID" value="XM_017917446.1"/>
</dbReference>
<dbReference type="PANTHER" id="PTHR11005">
    <property type="entry name" value="LYSOSOMAL ACID LIPASE-RELATED"/>
    <property type="match status" value="1"/>
</dbReference>
<dbReference type="Proteomes" id="UP000695000">
    <property type="component" value="Unplaced"/>
</dbReference>
<evidence type="ECO:0000259" key="4">
    <source>
        <dbReference type="Pfam" id="PF04083"/>
    </source>
</evidence>
<accession>A0ABM1MED5</accession>
<name>A0ABM1MED5_NICVS</name>
<dbReference type="SUPFAM" id="SSF53474">
    <property type="entry name" value="alpha/beta-Hydrolases"/>
    <property type="match status" value="1"/>
</dbReference>
<organism evidence="5 6">
    <name type="scientific">Nicrophorus vespilloides</name>
    <name type="common">Boreal carrion beetle</name>
    <dbReference type="NCBI Taxonomy" id="110193"/>
    <lineage>
        <taxon>Eukaryota</taxon>
        <taxon>Metazoa</taxon>
        <taxon>Ecdysozoa</taxon>
        <taxon>Arthropoda</taxon>
        <taxon>Hexapoda</taxon>
        <taxon>Insecta</taxon>
        <taxon>Pterygota</taxon>
        <taxon>Neoptera</taxon>
        <taxon>Endopterygota</taxon>
        <taxon>Coleoptera</taxon>
        <taxon>Polyphaga</taxon>
        <taxon>Staphyliniformia</taxon>
        <taxon>Silphidae</taxon>
        <taxon>Nicrophorinae</taxon>
        <taxon>Nicrophorus</taxon>
    </lineage>
</organism>
<feature type="signal peptide" evidence="3">
    <location>
        <begin position="1"/>
        <end position="18"/>
    </location>
</feature>
<sequence length="403" mass="45632">MFPLRLTVLLLYSCYTHLHPHAILGAPLTVRDISDELHKTTNQIITKYGYPCETHYITTEDGYILTVYRIPKRNPQPEGVKPQLPVLLVHGLFGSSADWVLLGPENALSFLLSDNNYDVWLINCRGTRYSMNHTTLDPESKPTMRRFWNYSWHEIGVYDIPATIDYILPLTQSKQIIHVGHSQGATSFAVMMSEKPEYNEKVIVHIAYAPAIFLCNIRNPLLKLPALSERTRLYTKLRALLGDFNAGPQLYLLAEIGKIICQVGSSLHAVCKNIVSSLFDMSMGQILPNLLPILLGHYPAGASTKQLVHYSQSIIHCDFRKYQEGPESSSKYNLSHIRVPIYAYSGNLDTIQVTKDTVKYGKKLIGGFRKLYVIRNFAHSDFVFGKDAKRLVYNSTINILNSL</sequence>
<evidence type="ECO:0000313" key="5">
    <source>
        <dbReference type="Proteomes" id="UP000695000"/>
    </source>
</evidence>
<keyword evidence="5" id="KW-1185">Reference proteome</keyword>
<reference evidence="6" key="1">
    <citation type="submission" date="2025-08" db="UniProtKB">
        <authorList>
            <consortium name="RefSeq"/>
        </authorList>
    </citation>
    <scope>IDENTIFICATION</scope>
    <source>
        <tissue evidence="6">Whole Larva</tissue>
    </source>
</reference>
<evidence type="ECO:0000256" key="1">
    <source>
        <dbReference type="ARBA" id="ARBA00010701"/>
    </source>
</evidence>
<protein>
    <recommendedName>
        <fullName evidence="2">Lipase</fullName>
    </recommendedName>
</protein>
<dbReference type="Gene3D" id="3.40.50.1820">
    <property type="entry name" value="alpha/beta hydrolase"/>
    <property type="match status" value="1"/>
</dbReference>
<keyword evidence="2" id="KW-0443">Lipid metabolism</keyword>
<dbReference type="PIRSF" id="PIRSF000862">
    <property type="entry name" value="Steryl_ester_lip"/>
    <property type="match status" value="1"/>
</dbReference>
<feature type="domain" description="Partial AB-hydrolase lipase" evidence="4">
    <location>
        <begin position="41"/>
        <end position="101"/>
    </location>
</feature>
<feature type="chain" id="PRO_5046214093" description="Lipase" evidence="3">
    <location>
        <begin position="19"/>
        <end position="403"/>
    </location>
</feature>
<dbReference type="GeneID" id="108560029"/>
<dbReference type="InterPro" id="IPR029058">
    <property type="entry name" value="AB_hydrolase_fold"/>
</dbReference>
<evidence type="ECO:0000256" key="2">
    <source>
        <dbReference type="PIRNR" id="PIRNR000862"/>
    </source>
</evidence>